<evidence type="ECO:0000313" key="1">
    <source>
        <dbReference type="EMBL" id="WAR13451.1"/>
    </source>
</evidence>
<gene>
    <name evidence="1" type="ORF">MAR_027631</name>
</gene>
<evidence type="ECO:0000313" key="2">
    <source>
        <dbReference type="Proteomes" id="UP001164746"/>
    </source>
</evidence>
<name>A0ABY7F278_MYAAR</name>
<reference evidence="1" key="1">
    <citation type="submission" date="2022-11" db="EMBL/GenBank/DDBJ databases">
        <title>Centuries of genome instability and evolution in soft-shell clam transmissible cancer (bioRxiv).</title>
        <authorList>
            <person name="Hart S.F.M."/>
            <person name="Yonemitsu M.A."/>
            <person name="Giersch R.M."/>
            <person name="Beal B.F."/>
            <person name="Arriagada G."/>
            <person name="Davis B.W."/>
            <person name="Ostrander E.A."/>
            <person name="Goff S.P."/>
            <person name="Metzger M.J."/>
        </authorList>
    </citation>
    <scope>NUCLEOTIDE SEQUENCE</scope>
    <source>
        <strain evidence="1">MELC-2E11</strain>
        <tissue evidence="1">Siphon/mantle</tissue>
    </source>
</reference>
<proteinExistence type="predicted"/>
<protein>
    <submittedName>
        <fullName evidence="1">Uncharacterized protein</fullName>
    </submittedName>
</protein>
<keyword evidence="2" id="KW-1185">Reference proteome</keyword>
<sequence length="211" mass="23917">MTFKMSWLNNNWINPMKALIQEQENKRVASAARRRREESSGCAVMTSVGLRATGTTCRVPNHPKAKLMYYLNCMCTVLKMEDEDADISRLRRYNNYASLSSADTDLLVLICLALKPDVLLNKCIFQSDAMCKDSGNEFYDLEAVRDSLLVAGSVIVGGRTKRVSKIMTFKMSWLNDNWVNPMKALIQEQENKRVASAARRRREESSGCAIM</sequence>
<dbReference type="EMBL" id="CP111019">
    <property type="protein sequence ID" value="WAR13451.1"/>
    <property type="molecule type" value="Genomic_DNA"/>
</dbReference>
<accession>A0ABY7F278</accession>
<organism evidence="1 2">
    <name type="scientific">Mya arenaria</name>
    <name type="common">Soft-shell clam</name>
    <dbReference type="NCBI Taxonomy" id="6604"/>
    <lineage>
        <taxon>Eukaryota</taxon>
        <taxon>Metazoa</taxon>
        <taxon>Spiralia</taxon>
        <taxon>Lophotrochozoa</taxon>
        <taxon>Mollusca</taxon>
        <taxon>Bivalvia</taxon>
        <taxon>Autobranchia</taxon>
        <taxon>Heteroconchia</taxon>
        <taxon>Euheterodonta</taxon>
        <taxon>Imparidentia</taxon>
        <taxon>Neoheterodontei</taxon>
        <taxon>Myida</taxon>
        <taxon>Myoidea</taxon>
        <taxon>Myidae</taxon>
        <taxon>Mya</taxon>
    </lineage>
</organism>
<dbReference type="Proteomes" id="UP001164746">
    <property type="component" value="Chromosome 8"/>
</dbReference>